<dbReference type="RefSeq" id="WP_217791579.1">
    <property type="nucleotide sequence ID" value="NZ_JAHSPG010000008.1"/>
</dbReference>
<proteinExistence type="predicted"/>
<keyword evidence="2" id="KW-1185">Reference proteome</keyword>
<evidence type="ECO:0000313" key="2">
    <source>
        <dbReference type="Proteomes" id="UP000812270"/>
    </source>
</evidence>
<dbReference type="AlphaFoldDB" id="A0A9E2S8Q1"/>
<dbReference type="Proteomes" id="UP000812270">
    <property type="component" value="Unassembled WGS sequence"/>
</dbReference>
<dbReference type="InterPro" id="IPR032720">
    <property type="entry name" value="Cys_rich_CWC"/>
</dbReference>
<dbReference type="EMBL" id="JAHSPG010000008">
    <property type="protein sequence ID" value="MBV4357926.1"/>
    <property type="molecule type" value="Genomic_DNA"/>
</dbReference>
<organism evidence="1 2">
    <name type="scientific">Pinibacter aurantiacus</name>
    <dbReference type="NCBI Taxonomy" id="2851599"/>
    <lineage>
        <taxon>Bacteria</taxon>
        <taxon>Pseudomonadati</taxon>
        <taxon>Bacteroidota</taxon>
        <taxon>Chitinophagia</taxon>
        <taxon>Chitinophagales</taxon>
        <taxon>Chitinophagaceae</taxon>
        <taxon>Pinibacter</taxon>
    </lineage>
</organism>
<protein>
    <submittedName>
        <fullName evidence="1">Cysteine-rich CWC family protein</fullName>
    </submittedName>
</protein>
<sequence length="76" mass="8778">MNTCKHEPKKCPRCNGGFECKVGDVANCQCNGISFNEEQKKFIGEKYRDCLCRNCLLELSKQMGFFKEKFDVTSNR</sequence>
<accession>A0A9E2S8Q1</accession>
<gene>
    <name evidence="1" type="ORF">KTO63_12255</name>
</gene>
<evidence type="ECO:0000313" key="1">
    <source>
        <dbReference type="EMBL" id="MBV4357926.1"/>
    </source>
</evidence>
<comment type="caution">
    <text evidence="1">The sequence shown here is derived from an EMBL/GenBank/DDBJ whole genome shotgun (WGS) entry which is preliminary data.</text>
</comment>
<name>A0A9E2S8Q1_9BACT</name>
<reference evidence="1" key="1">
    <citation type="submission" date="2021-06" db="EMBL/GenBank/DDBJ databases">
        <authorList>
            <person name="Huq M.A."/>
        </authorList>
    </citation>
    <scope>NUCLEOTIDE SEQUENCE</scope>
    <source>
        <strain evidence="1">MAH-26</strain>
    </source>
</reference>
<dbReference type="Pfam" id="PF14375">
    <property type="entry name" value="Cys_rich_CWC"/>
    <property type="match status" value="1"/>
</dbReference>